<evidence type="ECO:0000313" key="2">
    <source>
        <dbReference type="EMBL" id="KAK5647725.1"/>
    </source>
</evidence>
<sequence length="586" mass="68693">MDTPERFKNWLKLMGYQGKIPNNFKRFCNPSTAIIWEQLIQTVKPKNEIVRIRNTLLINRCSSSESSIQQLQNESKHPIKEMELWNKKQSLKEKLLQGQEQLSEIGCNLDEITKANHLKYLKIETVRTQICQTRNRIYVLNRERRQLEEEISEVQELLTQACNLTPVESDTDDRPQVSDTLRQCTLRLEKMIESEPKRKPAEGRDSFGLLDETSFTCVLASSSFKETITSEISFGSSISNDLTLQDLIQSLFKYNRHCIWDNICKENEIQSRILIDNVMNALKQAEKEETPNCILPILYWAHIDFKLKMIQVRSNIAVLERKIGEMDNLCAKEKQNEFGLNRAIRHLHNFIDLLRNSGDDVNILKVKQDLMQVRRQISTVFEDTHIKRGMFKQVYKIVQQLRNDTSMLARKLGKFTLDSNWMQLLRNNVCSIEVGTFLNYPLEYCPTAKAPVNYQTCESYDSNMLQITLTLFPNIWSPPEVTLINIIRLKERLQLFKSSAYPFKAIGERDIPNFLEQESYINYAIDKLKSSIASKNSTSHTYKELHESLEIWMNMPLKKFISPKRIFNGFPYSHYEEMYDNFYKQL</sequence>
<dbReference type="AlphaFoldDB" id="A0AAN7VFM8"/>
<gene>
    <name evidence="2" type="ORF">RI129_002617</name>
</gene>
<keyword evidence="3" id="KW-1185">Reference proteome</keyword>
<reference evidence="2 3" key="1">
    <citation type="journal article" date="2024" name="Insects">
        <title>An Improved Chromosome-Level Genome Assembly of the Firefly Pyrocoelia pectoralis.</title>
        <authorList>
            <person name="Fu X."/>
            <person name="Meyer-Rochow V.B."/>
            <person name="Ballantyne L."/>
            <person name="Zhu X."/>
        </authorList>
    </citation>
    <scope>NUCLEOTIDE SEQUENCE [LARGE SCALE GENOMIC DNA]</scope>
    <source>
        <strain evidence="2">XCY_ONT2</strain>
    </source>
</reference>
<comment type="caution">
    <text evidence="2">The sequence shown here is derived from an EMBL/GenBank/DDBJ whole genome shotgun (WGS) entry which is preliminary data.</text>
</comment>
<keyword evidence="1" id="KW-0175">Coiled coil</keyword>
<organism evidence="2 3">
    <name type="scientific">Pyrocoelia pectoralis</name>
    <dbReference type="NCBI Taxonomy" id="417401"/>
    <lineage>
        <taxon>Eukaryota</taxon>
        <taxon>Metazoa</taxon>
        <taxon>Ecdysozoa</taxon>
        <taxon>Arthropoda</taxon>
        <taxon>Hexapoda</taxon>
        <taxon>Insecta</taxon>
        <taxon>Pterygota</taxon>
        <taxon>Neoptera</taxon>
        <taxon>Endopterygota</taxon>
        <taxon>Coleoptera</taxon>
        <taxon>Polyphaga</taxon>
        <taxon>Elateriformia</taxon>
        <taxon>Elateroidea</taxon>
        <taxon>Lampyridae</taxon>
        <taxon>Lampyrinae</taxon>
        <taxon>Pyrocoelia</taxon>
    </lineage>
</organism>
<dbReference type="EMBL" id="JAVRBK010000002">
    <property type="protein sequence ID" value="KAK5647725.1"/>
    <property type="molecule type" value="Genomic_DNA"/>
</dbReference>
<feature type="coiled-coil region" evidence="1">
    <location>
        <begin position="137"/>
        <end position="164"/>
    </location>
</feature>
<name>A0AAN7VFM8_9COLE</name>
<proteinExistence type="predicted"/>
<evidence type="ECO:0000256" key="1">
    <source>
        <dbReference type="SAM" id="Coils"/>
    </source>
</evidence>
<protein>
    <submittedName>
        <fullName evidence="2">Uncharacterized protein</fullName>
    </submittedName>
</protein>
<dbReference type="Proteomes" id="UP001329430">
    <property type="component" value="Chromosome 2"/>
</dbReference>
<evidence type="ECO:0000313" key="3">
    <source>
        <dbReference type="Proteomes" id="UP001329430"/>
    </source>
</evidence>
<accession>A0AAN7VFM8</accession>